<dbReference type="InterPro" id="IPR004716">
    <property type="entry name" value="PTS_IIA_glucitol/sorbitol-sp"/>
</dbReference>
<dbReference type="GO" id="GO:0008982">
    <property type="term" value="F:protein-N(PI)-phosphohistidine-sugar phosphotransferase activity"/>
    <property type="evidence" value="ECO:0007669"/>
    <property type="project" value="InterPro"/>
</dbReference>
<dbReference type="GO" id="GO:0005737">
    <property type="term" value="C:cytoplasm"/>
    <property type="evidence" value="ECO:0007669"/>
    <property type="project" value="InterPro"/>
</dbReference>
<protein>
    <submittedName>
        <fullName evidence="2">PTS sorbitol transporter subunit IIA</fullName>
    </submittedName>
</protein>
<dbReference type="PROSITE" id="PS51097">
    <property type="entry name" value="PTS_EIIA_TYPE_5"/>
    <property type="match status" value="1"/>
</dbReference>
<sequence>MSDLYYQSTILRVGDEAADLINGGVLILFGEPLPGDLESLSVVHRPADTPAQEIRPGDELWLGETRLTLTAVGGRAQENLTTLGHVVVYVAPDPAAGLLPGALHADGPLEVPEPGTELRLVRA</sequence>
<dbReference type="Proteomes" id="UP000053429">
    <property type="component" value="Unassembled WGS sequence"/>
</dbReference>
<dbReference type="PANTHER" id="PTHR40398:SF1">
    <property type="entry name" value="PTS SYSTEM GLUCITOL_SORBITOL-SPECIFIC EIIA COMPONENT"/>
    <property type="match status" value="1"/>
</dbReference>
<reference evidence="2 3" key="1">
    <citation type="submission" date="2015-10" db="EMBL/GenBank/DDBJ databases">
        <title>Draft genome sequence of Streptomyces caeruleatus NRRL B-24802, type strain for the species Streptomyces caeruleatus.</title>
        <authorList>
            <person name="Ruckert C."/>
            <person name="Winkler A."/>
            <person name="Kalinowski J."/>
            <person name="Kampfer P."/>
            <person name="Glaeser S."/>
        </authorList>
    </citation>
    <scope>NUCLEOTIDE SEQUENCE [LARGE SCALE GENOMIC DNA]</scope>
    <source>
        <strain evidence="2 3">NRRL B-24802</strain>
    </source>
</reference>
<proteinExistence type="predicted"/>
<dbReference type="Gene3D" id="2.40.33.40">
    <property type="entry name" value="Phosphotransferase system, glucitol/sorbitol-specific IIA component"/>
    <property type="match status" value="1"/>
</dbReference>
<dbReference type="AlphaFoldDB" id="A0A101U8S9"/>
<evidence type="ECO:0000313" key="2">
    <source>
        <dbReference type="EMBL" id="KUO06046.1"/>
    </source>
</evidence>
<feature type="modified residue" description="Phosphohistidine; by HPr" evidence="1">
    <location>
        <position position="44"/>
    </location>
</feature>
<keyword evidence="3" id="KW-1185">Reference proteome</keyword>
<dbReference type="SUPFAM" id="SSF141530">
    <property type="entry name" value="PTSIIA/GutA-like"/>
    <property type="match status" value="1"/>
</dbReference>
<gene>
    <name evidence="2" type="ORF">AQJ67_04410</name>
</gene>
<dbReference type="Pfam" id="PF03829">
    <property type="entry name" value="PTSIIA_gutA"/>
    <property type="match status" value="1"/>
</dbReference>
<dbReference type="EMBL" id="LMWY01000003">
    <property type="protein sequence ID" value="KUO06046.1"/>
    <property type="molecule type" value="Genomic_DNA"/>
</dbReference>
<evidence type="ECO:0000313" key="3">
    <source>
        <dbReference type="Proteomes" id="UP000053429"/>
    </source>
</evidence>
<accession>A0A101U8S9</accession>
<name>A0A101U8S9_9ACTN</name>
<dbReference type="OrthoDB" id="3625833at2"/>
<dbReference type="GO" id="GO:0009401">
    <property type="term" value="P:phosphoenolpyruvate-dependent sugar phosphotransferase system"/>
    <property type="evidence" value="ECO:0007669"/>
    <property type="project" value="InterPro"/>
</dbReference>
<comment type="caution">
    <text evidence="2">The sequence shown here is derived from an EMBL/GenBank/DDBJ whole genome shotgun (WGS) entry which is preliminary data.</text>
</comment>
<dbReference type="InterPro" id="IPR036665">
    <property type="entry name" value="PTS_IIA_glucitol/sorbitol_sf"/>
</dbReference>
<organism evidence="2 3">
    <name type="scientific">Streptomyces caeruleatus</name>
    <dbReference type="NCBI Taxonomy" id="661399"/>
    <lineage>
        <taxon>Bacteria</taxon>
        <taxon>Bacillati</taxon>
        <taxon>Actinomycetota</taxon>
        <taxon>Actinomycetes</taxon>
        <taxon>Kitasatosporales</taxon>
        <taxon>Streptomycetaceae</taxon>
        <taxon>Streptomyces</taxon>
    </lineage>
</organism>
<dbReference type="RefSeq" id="WP_062716610.1">
    <property type="nucleotide sequence ID" value="NZ_KQ948924.1"/>
</dbReference>
<dbReference type="STRING" id="661399.AQJ67_04410"/>
<dbReference type="PANTHER" id="PTHR40398">
    <property type="entry name" value="PTS SYSTEM GLUCITOL/SORBITOL-SPECIFIC EIIA COMPONENT"/>
    <property type="match status" value="1"/>
</dbReference>
<dbReference type="GO" id="GO:0016301">
    <property type="term" value="F:kinase activity"/>
    <property type="evidence" value="ECO:0007669"/>
    <property type="project" value="TreeGrafter"/>
</dbReference>
<evidence type="ECO:0000256" key="1">
    <source>
        <dbReference type="PROSITE-ProRule" id="PRU00420"/>
    </source>
</evidence>